<feature type="region of interest" description="Disordered" evidence="1">
    <location>
        <begin position="1"/>
        <end position="40"/>
    </location>
</feature>
<name>A0ABS2A264_9ACTN</name>
<dbReference type="EMBL" id="JAENHP010000001">
    <property type="protein sequence ID" value="MBM2613950.1"/>
    <property type="molecule type" value="Genomic_DNA"/>
</dbReference>
<dbReference type="Proteomes" id="UP000632138">
    <property type="component" value="Unassembled WGS sequence"/>
</dbReference>
<comment type="caution">
    <text evidence="2">The sequence shown here is derived from an EMBL/GenBank/DDBJ whole genome shotgun (WGS) entry which is preliminary data.</text>
</comment>
<proteinExistence type="predicted"/>
<reference evidence="2 3" key="1">
    <citation type="submission" date="2021-01" db="EMBL/GenBank/DDBJ databases">
        <title>Actinoplanes sp. nov. LDG1-06 isolated from lichen.</title>
        <authorList>
            <person name="Saeng-In P."/>
            <person name="Phongsopitanun W."/>
            <person name="Kanchanasin P."/>
            <person name="Yuki M."/>
            <person name="Kudo T."/>
            <person name="Ohkuma M."/>
            <person name="Tanasupawat S."/>
        </authorList>
    </citation>
    <scope>NUCLEOTIDE SEQUENCE [LARGE SCALE GENOMIC DNA]</scope>
    <source>
        <strain evidence="2 3">LDG1-06</strain>
    </source>
</reference>
<feature type="compositionally biased region" description="Polar residues" evidence="1">
    <location>
        <begin position="1"/>
        <end position="11"/>
    </location>
</feature>
<feature type="compositionally biased region" description="Basic and acidic residues" evidence="1">
    <location>
        <begin position="55"/>
        <end position="64"/>
    </location>
</feature>
<accession>A0ABS2A264</accession>
<dbReference type="RefSeq" id="WP_203373880.1">
    <property type="nucleotide sequence ID" value="NZ_JAENHP010000001.1"/>
</dbReference>
<gene>
    <name evidence="2" type="ORF">JIG36_00075</name>
</gene>
<protein>
    <submittedName>
        <fullName evidence="2">Uncharacterized protein</fullName>
    </submittedName>
</protein>
<evidence type="ECO:0000256" key="1">
    <source>
        <dbReference type="SAM" id="MobiDB-lite"/>
    </source>
</evidence>
<sequence>MRQLQLFTSSELAKMRDRTKRRNYSEAGEEFRREHERHRAWGLAQRHAARLRYLRNLDRDRPSDRPTASGAPASPREASPELPADQQRRAEAADPIVNRDADPASREVSA</sequence>
<keyword evidence="3" id="KW-1185">Reference proteome</keyword>
<feature type="compositionally biased region" description="Basic and acidic residues" evidence="1">
    <location>
        <begin position="86"/>
        <end position="110"/>
    </location>
</feature>
<organism evidence="2 3">
    <name type="scientific">Paractinoplanes ovalisporus</name>
    <dbReference type="NCBI Taxonomy" id="2810368"/>
    <lineage>
        <taxon>Bacteria</taxon>
        <taxon>Bacillati</taxon>
        <taxon>Actinomycetota</taxon>
        <taxon>Actinomycetes</taxon>
        <taxon>Micromonosporales</taxon>
        <taxon>Micromonosporaceae</taxon>
        <taxon>Paractinoplanes</taxon>
    </lineage>
</organism>
<feature type="compositionally biased region" description="Basic and acidic residues" evidence="1">
    <location>
        <begin position="29"/>
        <end position="39"/>
    </location>
</feature>
<feature type="region of interest" description="Disordered" evidence="1">
    <location>
        <begin position="54"/>
        <end position="110"/>
    </location>
</feature>
<evidence type="ECO:0000313" key="2">
    <source>
        <dbReference type="EMBL" id="MBM2613950.1"/>
    </source>
</evidence>
<evidence type="ECO:0000313" key="3">
    <source>
        <dbReference type="Proteomes" id="UP000632138"/>
    </source>
</evidence>